<dbReference type="EMBL" id="CP084930">
    <property type="protein sequence ID" value="USI72540.1"/>
    <property type="molecule type" value="Genomic_DNA"/>
</dbReference>
<evidence type="ECO:0000259" key="1">
    <source>
        <dbReference type="Pfam" id="PF13682"/>
    </source>
</evidence>
<sequence>MDFEEVAHSHSQWKVRFRTAIYRKERLDAAVIGRDDCCLIGRWLYGEGAQRFGASPAFRQARDRHRAFHREAGAVAALINAGRFAEAEAALGNGTPYANASTEVVTALGALRRLVPAG</sequence>
<evidence type="ECO:0000313" key="2">
    <source>
        <dbReference type="EMBL" id="USI72540.1"/>
    </source>
</evidence>
<dbReference type="Proteomes" id="UP001056937">
    <property type="component" value="Chromosome 1"/>
</dbReference>
<dbReference type="Pfam" id="PF13682">
    <property type="entry name" value="CZB"/>
    <property type="match status" value="1"/>
</dbReference>
<evidence type="ECO:0000313" key="3">
    <source>
        <dbReference type="Proteomes" id="UP001056937"/>
    </source>
</evidence>
<keyword evidence="3" id="KW-1185">Reference proteome</keyword>
<accession>A0ABY4X6R4</accession>
<gene>
    <name evidence="2" type="ORF">LHA26_14825</name>
</gene>
<feature type="domain" description="Chemoreceptor zinc-binding" evidence="1">
    <location>
        <begin position="10"/>
        <end position="75"/>
    </location>
</feature>
<name>A0ABY4X6R4_9SPHN</name>
<dbReference type="Gene3D" id="1.20.120.30">
    <property type="entry name" value="Aspartate receptor, ligand-binding domain"/>
    <property type="match status" value="1"/>
</dbReference>
<organism evidence="2 3">
    <name type="scientific">Sphingomonas morindae</name>
    <dbReference type="NCBI Taxonomy" id="1541170"/>
    <lineage>
        <taxon>Bacteria</taxon>
        <taxon>Pseudomonadati</taxon>
        <taxon>Pseudomonadota</taxon>
        <taxon>Alphaproteobacteria</taxon>
        <taxon>Sphingomonadales</taxon>
        <taxon>Sphingomonadaceae</taxon>
        <taxon>Sphingomonas</taxon>
    </lineage>
</organism>
<dbReference type="RefSeq" id="WP_252166347.1">
    <property type="nucleotide sequence ID" value="NZ_CP084930.1"/>
</dbReference>
<dbReference type="InterPro" id="IPR025991">
    <property type="entry name" value="Chemoreceptor_zinc-bind_dom"/>
</dbReference>
<proteinExistence type="predicted"/>
<protein>
    <submittedName>
        <fullName evidence="2">CZB domain-containing protein</fullName>
    </submittedName>
</protein>
<reference evidence="2" key="1">
    <citation type="journal article" date="2022" name="Toxins">
        <title>Genomic Analysis of Sphingopyxis sp. USTB-05 for Biodegrading Cyanobacterial Hepatotoxins.</title>
        <authorList>
            <person name="Liu C."/>
            <person name="Xu Q."/>
            <person name="Zhao Z."/>
            <person name="Zhang H."/>
            <person name="Liu X."/>
            <person name="Yin C."/>
            <person name="Liu Y."/>
            <person name="Yan H."/>
        </authorList>
    </citation>
    <scope>NUCLEOTIDE SEQUENCE</scope>
    <source>
        <strain evidence="2">NBD5</strain>
    </source>
</reference>